<keyword evidence="2" id="KW-1185">Reference proteome</keyword>
<sequence>MASNTNIAVAQVLSLFPHATDITPEGNKLATTLSTSSLTYAAESAKFEQEVQLEMDRRGNFHGNHGNDICCRRRQSVPEVAEEELERRLLWAKQMILQNPALCARSCQLPGLQEESQ</sequence>
<accession>A0A9N8JD88</accession>
<organism evidence="1 2">
    <name type="scientific">Aureobasidium mustum</name>
    <dbReference type="NCBI Taxonomy" id="2773714"/>
    <lineage>
        <taxon>Eukaryota</taxon>
        <taxon>Fungi</taxon>
        <taxon>Dikarya</taxon>
        <taxon>Ascomycota</taxon>
        <taxon>Pezizomycotina</taxon>
        <taxon>Dothideomycetes</taxon>
        <taxon>Dothideomycetidae</taxon>
        <taxon>Dothideales</taxon>
        <taxon>Saccotheciaceae</taxon>
        <taxon>Aureobasidium</taxon>
    </lineage>
</organism>
<reference evidence="1" key="1">
    <citation type="submission" date="2020-06" db="EMBL/GenBank/DDBJ databases">
        <authorList>
            <person name="Onetto C."/>
        </authorList>
    </citation>
    <scope>NUCLEOTIDE SEQUENCE</scope>
</reference>
<protein>
    <submittedName>
        <fullName evidence="1">Uncharacterized protein</fullName>
    </submittedName>
</protein>
<name>A0A9N8JD88_9PEZI</name>
<dbReference type="Proteomes" id="UP000714618">
    <property type="component" value="Unassembled WGS sequence"/>
</dbReference>
<dbReference type="OrthoDB" id="3852850at2759"/>
<proteinExistence type="predicted"/>
<comment type="caution">
    <text evidence="1">The sequence shown here is derived from an EMBL/GenBank/DDBJ whole genome shotgun (WGS) entry which is preliminary data.</text>
</comment>
<dbReference type="AlphaFoldDB" id="A0A9N8JD88"/>
<evidence type="ECO:0000313" key="1">
    <source>
        <dbReference type="EMBL" id="CAD0085271.1"/>
    </source>
</evidence>
<gene>
    <name evidence="1" type="ORF">AWRI4233_LOCUS120</name>
</gene>
<dbReference type="EMBL" id="CAIJEO010000002">
    <property type="protein sequence ID" value="CAD0085271.1"/>
    <property type="molecule type" value="Genomic_DNA"/>
</dbReference>
<evidence type="ECO:0000313" key="2">
    <source>
        <dbReference type="Proteomes" id="UP000714618"/>
    </source>
</evidence>